<evidence type="ECO:0000256" key="3">
    <source>
        <dbReference type="ARBA" id="ARBA00023125"/>
    </source>
</evidence>
<feature type="compositionally biased region" description="Basic residues" evidence="8">
    <location>
        <begin position="65"/>
        <end position="77"/>
    </location>
</feature>
<name>A0A4S8IEC6_MUSBA</name>
<comment type="similarity">
    <text evidence="7">Belongs to the WUS homeobox family.</text>
</comment>
<keyword evidence="2" id="KW-0805">Transcription regulation</keyword>
<comment type="caution">
    <text evidence="9">The sequence shown here is derived from an EMBL/GenBank/DDBJ whole genome shotgun (WGS) entry which is preliminary data.</text>
</comment>
<dbReference type="PANTHER" id="PTHR47288:SF1">
    <property type="entry name" value="WUSCHEL-RELATED HOMEOBOX 9"/>
    <property type="match status" value="1"/>
</dbReference>
<accession>A0A4S8IEC6</accession>
<keyword evidence="5" id="KW-0804">Transcription</keyword>
<evidence type="ECO:0000256" key="5">
    <source>
        <dbReference type="ARBA" id="ARBA00023163"/>
    </source>
</evidence>
<organism evidence="9 10">
    <name type="scientific">Musa balbisiana</name>
    <name type="common">Banana</name>
    <dbReference type="NCBI Taxonomy" id="52838"/>
    <lineage>
        <taxon>Eukaryota</taxon>
        <taxon>Viridiplantae</taxon>
        <taxon>Streptophyta</taxon>
        <taxon>Embryophyta</taxon>
        <taxon>Tracheophyta</taxon>
        <taxon>Spermatophyta</taxon>
        <taxon>Magnoliopsida</taxon>
        <taxon>Liliopsida</taxon>
        <taxon>Zingiberales</taxon>
        <taxon>Musaceae</taxon>
        <taxon>Musa</taxon>
    </lineage>
</organism>
<evidence type="ECO:0000313" key="10">
    <source>
        <dbReference type="Proteomes" id="UP000317650"/>
    </source>
</evidence>
<dbReference type="Proteomes" id="UP000317650">
    <property type="component" value="Chromosome 9"/>
</dbReference>
<feature type="region of interest" description="Disordered" evidence="8">
    <location>
        <begin position="60"/>
        <end position="127"/>
    </location>
</feature>
<reference evidence="9 10" key="1">
    <citation type="journal article" date="2019" name="Nat. Plants">
        <title>Genome sequencing of Musa balbisiana reveals subgenome evolution and function divergence in polyploid bananas.</title>
        <authorList>
            <person name="Yao X."/>
        </authorList>
    </citation>
    <scope>NUCLEOTIDE SEQUENCE [LARGE SCALE GENOMIC DNA]</scope>
    <source>
        <strain evidence="10">cv. DH-PKW</strain>
        <tissue evidence="9">Leaves</tissue>
    </source>
</reference>
<keyword evidence="6" id="KW-0539">Nucleus</keyword>
<evidence type="ECO:0000256" key="2">
    <source>
        <dbReference type="ARBA" id="ARBA00023015"/>
    </source>
</evidence>
<dbReference type="GO" id="GO:0003700">
    <property type="term" value="F:DNA-binding transcription factor activity"/>
    <property type="evidence" value="ECO:0007669"/>
    <property type="project" value="InterPro"/>
</dbReference>
<evidence type="ECO:0000256" key="6">
    <source>
        <dbReference type="ARBA" id="ARBA00023242"/>
    </source>
</evidence>
<keyword evidence="4" id="KW-0371">Homeobox</keyword>
<keyword evidence="10" id="KW-1185">Reference proteome</keyword>
<evidence type="ECO:0000256" key="1">
    <source>
        <dbReference type="ARBA" id="ARBA00022473"/>
    </source>
</evidence>
<dbReference type="EMBL" id="PYDT01000010">
    <property type="protein sequence ID" value="THU46533.1"/>
    <property type="molecule type" value="Genomic_DNA"/>
</dbReference>
<evidence type="ECO:0000256" key="4">
    <source>
        <dbReference type="ARBA" id="ARBA00023155"/>
    </source>
</evidence>
<sequence>MASSNRHWPSMFKSKPCNAHHQWQHDVNAYHQRTPYASGSHEGCCNLEKSSAFRSIENNGYLSNRKSRSKNKQRHLQGARLQPRPSVPGSPSPPPVTTKPAATAAATSSSSSSSEQTTGSDKTLLPVASMDSALTTTMRSTLPATSMNPMYLHGPGPTEFGIESFLPQGPHGYCFTGTDLMGIVGVPEQAVVTYPGLWGELMGQNQDTCMEEAS</sequence>
<proteinExistence type="inferred from homology"/>
<feature type="compositionally biased region" description="Pro residues" evidence="8">
    <location>
        <begin position="85"/>
        <end position="97"/>
    </location>
</feature>
<evidence type="ECO:0000256" key="8">
    <source>
        <dbReference type="SAM" id="MobiDB-lite"/>
    </source>
</evidence>
<dbReference type="GO" id="GO:0050793">
    <property type="term" value="P:regulation of developmental process"/>
    <property type="evidence" value="ECO:0007669"/>
    <property type="project" value="InterPro"/>
</dbReference>
<evidence type="ECO:0000313" key="9">
    <source>
        <dbReference type="EMBL" id="THU46533.1"/>
    </source>
</evidence>
<keyword evidence="1" id="KW-0217">Developmental protein</keyword>
<dbReference type="PANTHER" id="PTHR47288">
    <property type="entry name" value="WUSCHEL-RELATED HOMEOBOX 9"/>
    <property type="match status" value="1"/>
</dbReference>
<evidence type="ECO:0000256" key="7">
    <source>
        <dbReference type="ARBA" id="ARBA00024040"/>
    </source>
</evidence>
<dbReference type="AlphaFoldDB" id="A0A4S8IEC6"/>
<protein>
    <submittedName>
        <fullName evidence="9">Uncharacterized protein</fullName>
    </submittedName>
</protein>
<dbReference type="GO" id="GO:0003677">
    <property type="term" value="F:DNA binding"/>
    <property type="evidence" value="ECO:0007669"/>
    <property type="project" value="UniProtKB-KW"/>
</dbReference>
<feature type="compositionally biased region" description="Low complexity" evidence="8">
    <location>
        <begin position="98"/>
        <end position="120"/>
    </location>
</feature>
<keyword evidence="3" id="KW-0238">DNA-binding</keyword>
<gene>
    <name evidence="9" type="ORF">C4D60_Mb09t05940</name>
</gene>
<dbReference type="InterPro" id="IPR044557">
    <property type="entry name" value="WOX8/9-like"/>
</dbReference>